<dbReference type="FunFam" id="1.10.1670.10:FF:000004">
    <property type="entry name" value="DNA glycosylase/AP lyase ROS1"/>
    <property type="match status" value="1"/>
</dbReference>
<keyword evidence="13" id="KW-1185">Reference proteome</keyword>
<dbReference type="Pfam" id="PF15628">
    <property type="entry name" value="RRM_DME"/>
    <property type="match status" value="1"/>
</dbReference>
<dbReference type="GO" id="GO:0051747">
    <property type="term" value="F:cytosine C-5 DNA demethylase activity"/>
    <property type="evidence" value="ECO:0007669"/>
    <property type="project" value="UniProtKB-ARBA"/>
</dbReference>
<evidence type="ECO:0000256" key="2">
    <source>
        <dbReference type="ARBA" id="ARBA00004123"/>
    </source>
</evidence>
<dbReference type="GO" id="GO:0046872">
    <property type="term" value="F:metal ion binding"/>
    <property type="evidence" value="ECO:0007669"/>
    <property type="project" value="UniProtKB-KW"/>
</dbReference>
<dbReference type="EMBL" id="CM007390">
    <property type="protein sequence ID" value="ONK56964.1"/>
    <property type="molecule type" value="Genomic_DNA"/>
</dbReference>
<feature type="domain" description="HhH-GPD" evidence="11">
    <location>
        <begin position="1218"/>
        <end position="1360"/>
    </location>
</feature>
<protein>
    <recommendedName>
        <fullName evidence="11">HhH-GPD domain-containing protein</fullName>
    </recommendedName>
</protein>
<dbReference type="GO" id="GO:0006284">
    <property type="term" value="P:base-excision repair"/>
    <property type="evidence" value="ECO:0007669"/>
    <property type="project" value="InterPro"/>
</dbReference>
<reference evidence="13" key="1">
    <citation type="journal article" date="2017" name="Nat. Commun.">
        <title>The asparagus genome sheds light on the origin and evolution of a young Y chromosome.</title>
        <authorList>
            <person name="Harkess A."/>
            <person name="Zhou J."/>
            <person name="Xu C."/>
            <person name="Bowers J.E."/>
            <person name="Van der Hulst R."/>
            <person name="Ayyampalayam S."/>
            <person name="Mercati F."/>
            <person name="Riccardi P."/>
            <person name="McKain M.R."/>
            <person name="Kakrana A."/>
            <person name="Tang H."/>
            <person name="Ray J."/>
            <person name="Groenendijk J."/>
            <person name="Arikit S."/>
            <person name="Mathioni S.M."/>
            <person name="Nakano M."/>
            <person name="Shan H."/>
            <person name="Telgmann-Rauber A."/>
            <person name="Kanno A."/>
            <person name="Yue Z."/>
            <person name="Chen H."/>
            <person name="Li W."/>
            <person name="Chen Y."/>
            <person name="Xu X."/>
            <person name="Zhang Y."/>
            <person name="Luo S."/>
            <person name="Chen H."/>
            <person name="Gao J."/>
            <person name="Mao Z."/>
            <person name="Pires J.C."/>
            <person name="Luo M."/>
            <person name="Kudrna D."/>
            <person name="Wing R.A."/>
            <person name="Meyers B.C."/>
            <person name="Yi K."/>
            <person name="Kong H."/>
            <person name="Lavrijsen P."/>
            <person name="Sunseri F."/>
            <person name="Falavigna A."/>
            <person name="Ye Y."/>
            <person name="Leebens-Mack J.H."/>
            <person name="Chen G."/>
        </authorList>
    </citation>
    <scope>NUCLEOTIDE SEQUENCE [LARGE SCALE GENOMIC DNA]</scope>
    <source>
        <strain evidence="13">cv. DH0086</strain>
    </source>
</reference>
<accession>A0A5P1E2X7</accession>
<dbReference type="PANTHER" id="PTHR46213">
    <property type="entry name" value="TRANSCRIPTIONAL ACTIVATOR DEMETER"/>
    <property type="match status" value="1"/>
</dbReference>
<feature type="region of interest" description="Disordered" evidence="10">
    <location>
        <begin position="1416"/>
        <end position="1451"/>
    </location>
</feature>
<dbReference type="GO" id="GO:0141166">
    <property type="term" value="P:chromosomal 5-methylcytosine DNA demethylation pathway"/>
    <property type="evidence" value="ECO:0007669"/>
    <property type="project" value="InterPro"/>
</dbReference>
<feature type="compositionally biased region" description="Polar residues" evidence="10">
    <location>
        <begin position="320"/>
        <end position="329"/>
    </location>
</feature>
<dbReference type="GO" id="GO:0005634">
    <property type="term" value="C:nucleus"/>
    <property type="evidence" value="ECO:0007669"/>
    <property type="project" value="UniProtKB-SubCell"/>
</dbReference>
<organism evidence="12 13">
    <name type="scientific">Asparagus officinalis</name>
    <name type="common">Garden asparagus</name>
    <dbReference type="NCBI Taxonomy" id="4686"/>
    <lineage>
        <taxon>Eukaryota</taxon>
        <taxon>Viridiplantae</taxon>
        <taxon>Streptophyta</taxon>
        <taxon>Embryophyta</taxon>
        <taxon>Tracheophyta</taxon>
        <taxon>Spermatophyta</taxon>
        <taxon>Magnoliopsida</taxon>
        <taxon>Liliopsida</taxon>
        <taxon>Asparagales</taxon>
        <taxon>Asparagaceae</taxon>
        <taxon>Asparagoideae</taxon>
        <taxon>Asparagus</taxon>
    </lineage>
</organism>
<evidence type="ECO:0000256" key="10">
    <source>
        <dbReference type="SAM" id="MobiDB-lite"/>
    </source>
</evidence>
<comment type="similarity">
    <text evidence="3">Belongs to the DNA glycosylase family. DEMETER subfamily.</text>
</comment>
<evidence type="ECO:0000256" key="1">
    <source>
        <dbReference type="ARBA" id="ARBA00001966"/>
    </source>
</evidence>
<evidence type="ECO:0000256" key="6">
    <source>
        <dbReference type="ARBA" id="ARBA00023004"/>
    </source>
</evidence>
<dbReference type="OMA" id="NTSHIFI"/>
<dbReference type="InterPro" id="IPR028925">
    <property type="entry name" value="RRM_DME"/>
</dbReference>
<dbReference type="CDD" id="cd00056">
    <property type="entry name" value="ENDO3c"/>
    <property type="match status" value="1"/>
</dbReference>
<feature type="compositionally biased region" description="Low complexity" evidence="10">
    <location>
        <begin position="899"/>
        <end position="917"/>
    </location>
</feature>
<dbReference type="GO" id="GO:0051539">
    <property type="term" value="F:4 iron, 4 sulfur cluster binding"/>
    <property type="evidence" value="ECO:0007669"/>
    <property type="project" value="UniProtKB-KW"/>
</dbReference>
<sequence>MELPKEFGGQWIPATPAKPIPFGLSNEAEMPCMTHLALNSPAINGGGIGRKQGMNAEILNWNRFFFNGKISSPANWESGSSRGLPPLSPKSQYRAPFPFSPNLNSLPEYNNASRVFSEQMASPATPATMEKNQRQRIQDHLPCEIIDLDPIDEPTSFHDLLRKKSEKPREIIDLDSVDEPTASYQDLLWNECGKVQQEQCVFNQGERNMVLNSAEEVIVQQAEGDNQGIDLNKTPPPKTRRKKYTPKVIREGKPARTPKKPATPKPPMTAENAAGKRKYVRKKKDGSPQENATNAQEAPKSAPGQIVNDDNRNRNKTVRRSLNFNSEDTQAVDPLAGSGSMAFRHNVLETQGQEAQNVSQTVVRSQTASAVHCSQGQGSVILERPIGGFNNSTSRFTNENLRTPQILNQALESSRQEMLKLKWQVDFERMRSNMNSNQQSARREGNWERHGQDGQRHGQDGQNQVASNTNSMSNIVHKVQVGANMSLTQENYGSSIDPCFRDIHKRRKVENGQRGITPYSSSMSALTPSGWKATQKMQNTSHIFIPYAQRRMPLEQILSQKHMLEIAENEREKSYREVQIDRPILTPMKQFGLDKINSIQPPTPEKTLACNNSHENGTYGPRARVDLLITKQKKPRGRRQKNKEQDPDVNLLTKNANQIVSYRDPIEEIVQKLRDMDINGAHEIVSIQQQSAIVPYVGGSGTMVLFEGPIDLIKKRKPRPKVDLDPESDRVWKLLMGKESNEGENGTDMEKEKWWEEERRVFRGRADSFIARMHLIQGDRRFSRWKGSVVDSVIGVFLTQNVSDHLSSSAFMCLAARFPPQLNGTVSRPMFVDDTIRHQGEATEPEICDQRGINGSKQKQNNETANSNESLESSLGSSATISSCTSAVEGNNRKSLEDVVSSQNSVASSENSSVSPVKTTDQSKLSPPLNFEAAELLTGGRDHGFGSFRELLEMADEGVLNDLKDTGNGSMLLGGDDSMINWSIALRMDKSLSAPNGPIDLNGSCPSIDTPFSHIHPEFQKFSTSRFVGMDKSEAINENNMSYLPPTAFELNERNINELMGRHYASGIGSSINSMNQNQPLIDTIAPCANSFGGISKDPAQPLRPLQNEGHSCFQNGVSYNKNVSDICLNQQDGSGVMLKKREKLAETQTSSNSHNTNQRHGFVSEGAEGSNLRSHKVSSKTQNKISKEKNAKAETEKKTYDWDCLRKQVYGNGAKKERNSDAMDSLDYEALRNANVNEISNTIRERGMNNLLAERIKDFLNRLVRDHGSIDLEWLRDIPPDKAKDYLLSIRGLGLKSVECVRLLTLHHLAFPVDTNVGRIAVRLGWVPLQPLPESLQLHLLEMYPILETIQKYLWPRLCKLDQRTLYELHYQLITFGKVFCTKSKPNCNACPMRGECRHFASAFASARLALPGPEEKRLVSSTTPFSSERSHGPVPRPLPLPQHESSTHLREQIVPRNCEPIIEEPATPEPECIKALEIDIEDAFYNDPDEIPGFKLNMEEFSQNLQSYVQDGDMSKALVALTPEAASIPVPKLKNVNRLRTEHQVYELPDSHRLLEGLDKREADDPCPYLLAIWTPGETAQSIEPPTACCNTQDTGKLCFKDTCFSCNSIREAQAQMVRGTLLIPCRTANRGSFPLNGTYFQVNEVFADHESSRNPIEVPRDWIWNLPRRTVYFGTSVSSIFKGLTTEGIQYCFWRGFVCVRGFDRTLRAPRPLFARLHIAASKVIKTKRTGAEARNDE</sequence>
<keyword evidence="4" id="KW-0004">4Fe-4S</keyword>
<keyword evidence="8" id="KW-0238">DNA-binding</keyword>
<feature type="region of interest" description="Disordered" evidence="10">
    <location>
        <begin position="222"/>
        <end position="332"/>
    </location>
</feature>
<feature type="compositionally biased region" description="Basic residues" evidence="10">
    <location>
        <begin position="275"/>
        <end position="284"/>
    </location>
</feature>
<dbReference type="Gene3D" id="1.10.1670.10">
    <property type="entry name" value="Helix-hairpin-Helix base-excision DNA repair enzymes (C-terminal)"/>
    <property type="match status" value="1"/>
</dbReference>
<evidence type="ECO:0000313" key="12">
    <source>
        <dbReference type="EMBL" id="ONK56964.1"/>
    </source>
</evidence>
<evidence type="ECO:0000256" key="9">
    <source>
        <dbReference type="ARBA" id="ARBA00023242"/>
    </source>
</evidence>
<name>A0A5P1E2X7_ASPOF</name>
<dbReference type="InterPro" id="IPR003651">
    <property type="entry name" value="Endonuclease3_FeS-loop_motif"/>
</dbReference>
<proteinExistence type="inferred from homology"/>
<dbReference type="Gramene" id="ONK56964">
    <property type="protein sequence ID" value="ONK56964"/>
    <property type="gene ID" value="A4U43_C10F15150"/>
</dbReference>
<keyword evidence="6" id="KW-0408">Iron</keyword>
<evidence type="ECO:0000256" key="3">
    <source>
        <dbReference type="ARBA" id="ARBA00005646"/>
    </source>
</evidence>
<keyword evidence="5" id="KW-0479">Metal-binding</keyword>
<feature type="compositionally biased region" description="Basic and acidic residues" evidence="10">
    <location>
        <begin position="441"/>
        <end position="459"/>
    </location>
</feature>
<evidence type="ECO:0000256" key="4">
    <source>
        <dbReference type="ARBA" id="ARBA00022485"/>
    </source>
</evidence>
<feature type="compositionally biased region" description="Low complexity" evidence="10">
    <location>
        <begin position="862"/>
        <end position="876"/>
    </location>
</feature>
<feature type="region of interest" description="Disordered" evidence="10">
    <location>
        <begin position="841"/>
        <end position="876"/>
    </location>
</feature>
<feature type="region of interest" description="Disordered" evidence="10">
    <location>
        <begin position="433"/>
        <end position="467"/>
    </location>
</feature>
<evidence type="ECO:0000256" key="8">
    <source>
        <dbReference type="ARBA" id="ARBA00023125"/>
    </source>
</evidence>
<dbReference type="OrthoDB" id="5607at2759"/>
<dbReference type="InterPro" id="IPR003265">
    <property type="entry name" value="HhH-GPD_domain"/>
</dbReference>
<dbReference type="PANTHER" id="PTHR46213:SF13">
    <property type="entry name" value="DEMETER-LIKE PROTEIN 2-RELATED"/>
    <property type="match status" value="1"/>
</dbReference>
<dbReference type="InterPro" id="IPR028924">
    <property type="entry name" value="Perm-CXXC"/>
</dbReference>
<evidence type="ECO:0000256" key="5">
    <source>
        <dbReference type="ARBA" id="ARBA00022723"/>
    </source>
</evidence>
<keyword evidence="9" id="KW-0539">Nucleus</keyword>
<feature type="compositionally biased region" description="Polar residues" evidence="10">
    <location>
        <begin position="1147"/>
        <end position="1160"/>
    </location>
</feature>
<feature type="region of interest" description="Disordered" evidence="10">
    <location>
        <begin position="892"/>
        <end position="926"/>
    </location>
</feature>
<dbReference type="InterPro" id="IPR044811">
    <property type="entry name" value="DME/ROS1"/>
</dbReference>
<evidence type="ECO:0000256" key="7">
    <source>
        <dbReference type="ARBA" id="ARBA00023014"/>
    </source>
</evidence>
<evidence type="ECO:0000313" key="13">
    <source>
        <dbReference type="Proteomes" id="UP000243459"/>
    </source>
</evidence>
<gene>
    <name evidence="12" type="ORF">A4U43_C10F15150</name>
</gene>
<dbReference type="SUPFAM" id="SSF48150">
    <property type="entry name" value="DNA-glycosylase"/>
    <property type="match status" value="1"/>
</dbReference>
<dbReference type="Proteomes" id="UP000243459">
    <property type="component" value="Chromosome 10"/>
</dbReference>
<evidence type="ECO:0000259" key="11">
    <source>
        <dbReference type="SMART" id="SM00478"/>
    </source>
</evidence>
<feature type="region of interest" description="Disordered" evidence="10">
    <location>
        <begin position="1142"/>
        <end position="1194"/>
    </location>
</feature>
<dbReference type="InterPro" id="IPR023170">
    <property type="entry name" value="HhH_base_excis_C"/>
</dbReference>
<dbReference type="SMART" id="SM00478">
    <property type="entry name" value="ENDO3c"/>
    <property type="match status" value="1"/>
</dbReference>
<dbReference type="GO" id="GO:0019104">
    <property type="term" value="F:DNA N-glycosylase activity"/>
    <property type="evidence" value="ECO:0007669"/>
    <property type="project" value="InterPro"/>
</dbReference>
<comment type="subcellular location">
    <subcellularLocation>
        <location evidence="2">Nucleus</location>
    </subcellularLocation>
</comment>
<dbReference type="GO" id="GO:0003677">
    <property type="term" value="F:DNA binding"/>
    <property type="evidence" value="ECO:0007669"/>
    <property type="project" value="UniProtKB-KW"/>
</dbReference>
<keyword evidence="7" id="KW-0411">Iron-sulfur</keyword>
<comment type="cofactor">
    <cofactor evidence="1">
        <name>[4Fe-4S] cluster</name>
        <dbReference type="ChEBI" id="CHEBI:49883"/>
    </cofactor>
</comment>
<dbReference type="SMART" id="SM00525">
    <property type="entry name" value="FES"/>
    <property type="match status" value="1"/>
</dbReference>
<dbReference type="Pfam" id="PF15629">
    <property type="entry name" value="Perm-CXXC"/>
    <property type="match status" value="1"/>
</dbReference>
<dbReference type="InterPro" id="IPR011257">
    <property type="entry name" value="DNA_glycosylase"/>
</dbReference>